<dbReference type="PANTHER" id="PTHR10749:SF8">
    <property type="entry name" value="PHOSPHORYLASE B KINASE REGULATORY SUBUNIT BETA"/>
    <property type="match status" value="1"/>
</dbReference>
<proteinExistence type="inferred from homology"/>
<dbReference type="GO" id="GO:0005886">
    <property type="term" value="C:plasma membrane"/>
    <property type="evidence" value="ECO:0007669"/>
    <property type="project" value="UniProtKB-SubCell"/>
</dbReference>
<dbReference type="UniPathway" id="UPA00163"/>
<protein>
    <recommendedName>
        <fullName evidence="1">Phosphorylase b kinase regulatory subunit</fullName>
    </recommendedName>
</protein>
<keyword evidence="1" id="KW-0449">Lipoprotein</keyword>
<comment type="caution">
    <text evidence="3">The sequence shown here is derived from an EMBL/GenBank/DDBJ whole genome shotgun (WGS) entry which is preliminary data.</text>
</comment>
<comment type="function">
    <text evidence="1">Phosphorylase b kinase catalyzes the phosphorylation of serine in certain substrates, including troponin I.</text>
</comment>
<keyword evidence="1" id="KW-0472">Membrane</keyword>
<dbReference type="PANTHER" id="PTHR10749">
    <property type="entry name" value="PHOSPHORYLASE B KINASE REGULATORY SUBUNIT"/>
    <property type="match status" value="1"/>
</dbReference>
<sequence>MFEMMVEKFKQDPSPYTCLHSVFNVHTGDEIYSYKQYSHLQIDAVCLFLLYLVEMICSGLQIIYNNGGSGNQHRARQNASCYPLMQHESALFRSASVEEAKEHQQEVQPVVVCVSVVLLLWSEGSPLLGFGFCLHRVFGAPLLKEERPGEFRCLISPVFNSAMP</sequence>
<evidence type="ECO:0000256" key="1">
    <source>
        <dbReference type="RuleBase" id="RU364123"/>
    </source>
</evidence>
<dbReference type="GO" id="GO:0005516">
    <property type="term" value="F:calmodulin binding"/>
    <property type="evidence" value="ECO:0007669"/>
    <property type="project" value="UniProtKB-KW"/>
</dbReference>
<dbReference type="GO" id="GO:0005964">
    <property type="term" value="C:phosphorylase kinase complex"/>
    <property type="evidence" value="ECO:0007669"/>
    <property type="project" value="TreeGrafter"/>
</dbReference>
<evidence type="ECO:0000259" key="2">
    <source>
        <dbReference type="Pfam" id="PF00723"/>
    </source>
</evidence>
<accession>A0A7J6B909</accession>
<keyword evidence="1" id="KW-0321">Glycogen metabolism</keyword>
<keyword evidence="4" id="KW-1185">Reference proteome</keyword>
<keyword evidence="1" id="KW-0636">Prenylation</keyword>
<keyword evidence="1" id="KW-1003">Cell membrane</keyword>
<dbReference type="InterPro" id="IPR011613">
    <property type="entry name" value="GH15-like"/>
</dbReference>
<organism evidence="3 4">
    <name type="scientific">Ameiurus melas</name>
    <name type="common">Black bullhead</name>
    <name type="synonym">Silurus melas</name>
    <dbReference type="NCBI Taxonomy" id="219545"/>
    <lineage>
        <taxon>Eukaryota</taxon>
        <taxon>Metazoa</taxon>
        <taxon>Chordata</taxon>
        <taxon>Craniata</taxon>
        <taxon>Vertebrata</taxon>
        <taxon>Euteleostomi</taxon>
        <taxon>Actinopterygii</taxon>
        <taxon>Neopterygii</taxon>
        <taxon>Teleostei</taxon>
        <taxon>Ostariophysi</taxon>
        <taxon>Siluriformes</taxon>
        <taxon>Ictaluridae</taxon>
        <taxon>Ameiurus</taxon>
    </lineage>
</organism>
<evidence type="ECO:0000313" key="4">
    <source>
        <dbReference type="Proteomes" id="UP000593565"/>
    </source>
</evidence>
<reference evidence="3 4" key="1">
    <citation type="submission" date="2020-02" db="EMBL/GenBank/DDBJ databases">
        <title>A chromosome-scale genome assembly of the black bullhead catfish (Ameiurus melas).</title>
        <authorList>
            <person name="Wen M."/>
            <person name="Zham M."/>
            <person name="Cabau C."/>
            <person name="Klopp C."/>
            <person name="Donnadieu C."/>
            <person name="Roques C."/>
            <person name="Bouchez O."/>
            <person name="Lampietro C."/>
            <person name="Jouanno E."/>
            <person name="Herpin A."/>
            <person name="Louis A."/>
            <person name="Berthelot C."/>
            <person name="Parey E."/>
            <person name="Roest-Crollius H."/>
            <person name="Braasch I."/>
            <person name="Postlethwait J."/>
            <person name="Robinson-Rechavi M."/>
            <person name="Echchiki A."/>
            <person name="Begum T."/>
            <person name="Montfort J."/>
            <person name="Schartl M."/>
            <person name="Bobe J."/>
            <person name="Guiguen Y."/>
        </authorList>
    </citation>
    <scope>NUCLEOTIDE SEQUENCE [LARGE SCALE GENOMIC DNA]</scope>
    <source>
        <strain evidence="3">M_S1</strain>
        <tissue evidence="3">Blood</tissue>
    </source>
</reference>
<keyword evidence="1" id="KW-0119">Carbohydrate metabolism</keyword>
<dbReference type="EMBL" id="JAAGNN010000003">
    <property type="protein sequence ID" value="KAF4090889.1"/>
    <property type="molecule type" value="Genomic_DNA"/>
</dbReference>
<dbReference type="Proteomes" id="UP000593565">
    <property type="component" value="Unassembled WGS sequence"/>
</dbReference>
<dbReference type="GO" id="GO:0005977">
    <property type="term" value="P:glycogen metabolic process"/>
    <property type="evidence" value="ECO:0007669"/>
    <property type="project" value="UniProtKB-UniPathway"/>
</dbReference>
<comment type="similarity">
    <text evidence="1">Belongs to the phosphorylase b kinase regulatory chain family.</text>
</comment>
<comment type="pathway">
    <text evidence="1">Glycan biosynthesis; glycogen metabolism.</text>
</comment>
<dbReference type="Pfam" id="PF00723">
    <property type="entry name" value="Glyco_hydro_15"/>
    <property type="match status" value="1"/>
</dbReference>
<feature type="domain" description="GH15-like" evidence="2">
    <location>
        <begin position="5"/>
        <end position="65"/>
    </location>
</feature>
<name>A0A7J6B909_AMEME</name>
<keyword evidence="1" id="KW-0112">Calmodulin-binding</keyword>
<gene>
    <name evidence="3" type="ORF">AMELA_G00030680</name>
</gene>
<evidence type="ECO:0000313" key="3">
    <source>
        <dbReference type="EMBL" id="KAF4090889.1"/>
    </source>
</evidence>
<comment type="subcellular location">
    <subcellularLocation>
        <location evidence="1">Cell membrane</location>
        <topology evidence="1">Lipid-anchor</topology>
        <orientation evidence="1">Cytoplasmic side</orientation>
    </subcellularLocation>
</comment>
<dbReference type="AlphaFoldDB" id="A0A7J6B909"/>
<dbReference type="InterPro" id="IPR008734">
    <property type="entry name" value="PHK_A/B_su"/>
</dbReference>